<dbReference type="PANTHER" id="PTHR34800">
    <property type="entry name" value="TETRAPYRROLE-BINDING PROTEIN, CHLOROPLASTIC"/>
    <property type="match status" value="1"/>
</dbReference>
<dbReference type="Proteomes" id="UP000292459">
    <property type="component" value="Unassembled WGS sequence"/>
</dbReference>
<evidence type="ECO:0000259" key="2">
    <source>
        <dbReference type="Pfam" id="PF05419"/>
    </source>
</evidence>
<dbReference type="EMBL" id="QVFV01000002">
    <property type="protein sequence ID" value="RZM78830.1"/>
    <property type="molecule type" value="Genomic_DNA"/>
</dbReference>
<protein>
    <recommendedName>
        <fullName evidence="2">GUN4-like domain-containing protein</fullName>
    </recommendedName>
</protein>
<dbReference type="InterPro" id="IPR037215">
    <property type="entry name" value="GUN4-like_sf"/>
</dbReference>
<evidence type="ECO:0000256" key="1">
    <source>
        <dbReference type="SAM" id="MobiDB-lite"/>
    </source>
</evidence>
<dbReference type="InterPro" id="IPR008629">
    <property type="entry name" value="GUN4-like"/>
</dbReference>
<comment type="caution">
    <text evidence="3">The sequence shown here is derived from an EMBL/GenBank/DDBJ whole genome shotgun (WGS) entry which is preliminary data.</text>
</comment>
<dbReference type="OrthoDB" id="7915178at2"/>
<keyword evidence="4" id="KW-1185">Reference proteome</keyword>
<dbReference type="Gene3D" id="1.10.10.1770">
    <property type="entry name" value="Gun4-like"/>
    <property type="match status" value="1"/>
</dbReference>
<feature type="region of interest" description="Disordered" evidence="1">
    <location>
        <begin position="1"/>
        <end position="25"/>
    </location>
</feature>
<dbReference type="AlphaFoldDB" id="A0A4Q7E6R4"/>
<evidence type="ECO:0000313" key="3">
    <source>
        <dbReference type="EMBL" id="RZM78830.1"/>
    </source>
</evidence>
<organism evidence="3 4">
    <name type="scientific">Leptolyngbya iicbica LK</name>
    <dbReference type="NCBI Taxonomy" id="2294035"/>
    <lineage>
        <taxon>Bacteria</taxon>
        <taxon>Bacillati</taxon>
        <taxon>Cyanobacteriota</taxon>
        <taxon>Cyanophyceae</taxon>
        <taxon>Leptolyngbyales</taxon>
        <taxon>Leptolyngbyaceae</taxon>
        <taxon>Leptolyngbya group</taxon>
        <taxon>Leptolyngbya</taxon>
        <taxon>Leptolyngbya iicbica</taxon>
    </lineage>
</organism>
<dbReference type="GO" id="GO:0046906">
    <property type="term" value="F:tetrapyrrole binding"/>
    <property type="evidence" value="ECO:0007669"/>
    <property type="project" value="TreeGrafter"/>
</dbReference>
<accession>A0A4Q7E6R4</accession>
<sequence>MVEEQIPPSPATPVRTAKQPTPTTQAVELKSEKGVDYLRLQDLLKMGEWKAADQETADQILKAMGKDSWWQIESKDLLNFPCADLKTLDQLWVKYSNGKWGFNVQKQIYVACGAKLDGKYPGNEIWREFCCRVGWRKGGSYLNYSDLTFNLKNSSAGECPTVCGVKGLLEGGLGRDGKGFLLFSRIQTCKL</sequence>
<reference evidence="3 4" key="1">
    <citation type="submission" date="2018-11" db="EMBL/GenBank/DDBJ databases">
        <title>Whole genome sequencing of an environmental sample.</title>
        <authorList>
            <person name="Sarangi A.N."/>
            <person name="Singh D."/>
            <person name="Tripathy S."/>
        </authorList>
    </citation>
    <scope>NUCLEOTIDE SEQUENCE [LARGE SCALE GENOMIC DNA]</scope>
    <source>
        <strain evidence="3 4">Lakshadweep</strain>
    </source>
</reference>
<dbReference type="Gene3D" id="1.25.40.620">
    <property type="match status" value="1"/>
</dbReference>
<gene>
    <name evidence="3" type="ORF">DYY88_08540</name>
</gene>
<dbReference type="PANTHER" id="PTHR34800:SF1">
    <property type="entry name" value="TETRAPYRROLE-BINDING PROTEIN, CHLOROPLASTIC"/>
    <property type="match status" value="1"/>
</dbReference>
<evidence type="ECO:0000313" key="4">
    <source>
        <dbReference type="Proteomes" id="UP000292459"/>
    </source>
</evidence>
<name>A0A4Q7E6R4_9CYAN</name>
<dbReference type="Pfam" id="PF05419">
    <property type="entry name" value="GUN4"/>
    <property type="match status" value="1"/>
</dbReference>
<feature type="domain" description="GUN4-like" evidence="2">
    <location>
        <begin position="30"/>
        <end position="167"/>
    </location>
</feature>
<dbReference type="CDD" id="cd16383">
    <property type="entry name" value="GUN4"/>
    <property type="match status" value="1"/>
</dbReference>
<dbReference type="SUPFAM" id="SSF140869">
    <property type="entry name" value="GUN4-like"/>
    <property type="match status" value="1"/>
</dbReference>
<proteinExistence type="predicted"/>